<name>A0AAD5RTU2_9PEZI</name>
<dbReference type="InterPro" id="IPR021463">
    <property type="entry name" value="Methyltransf_34"/>
</dbReference>
<dbReference type="AlphaFoldDB" id="A0AAD5RTU2"/>
<dbReference type="Pfam" id="PF11312">
    <property type="entry name" value="Methyltransf_34"/>
    <property type="match status" value="1"/>
</dbReference>
<accession>A0AAD5RTU2</accession>
<protein>
    <recommendedName>
        <fullName evidence="4">25S rRNA (Uridine(2843)-N(3))-methyltransferase</fullName>
    </recommendedName>
</protein>
<proteinExistence type="predicted"/>
<gene>
    <name evidence="2" type="ORF">MKZ38_010521</name>
</gene>
<dbReference type="EMBL" id="JAKWBI020000093">
    <property type="protein sequence ID" value="KAJ2903015.1"/>
    <property type="molecule type" value="Genomic_DNA"/>
</dbReference>
<evidence type="ECO:0000313" key="3">
    <source>
        <dbReference type="Proteomes" id="UP001201980"/>
    </source>
</evidence>
<comment type="caution">
    <text evidence="2">The sequence shown here is derived from an EMBL/GenBank/DDBJ whole genome shotgun (WGS) entry which is preliminary data.</text>
</comment>
<keyword evidence="3" id="KW-1185">Reference proteome</keyword>
<organism evidence="2 3">
    <name type="scientific">Zalerion maritima</name>
    <dbReference type="NCBI Taxonomy" id="339359"/>
    <lineage>
        <taxon>Eukaryota</taxon>
        <taxon>Fungi</taxon>
        <taxon>Dikarya</taxon>
        <taxon>Ascomycota</taxon>
        <taxon>Pezizomycotina</taxon>
        <taxon>Sordariomycetes</taxon>
        <taxon>Lulworthiomycetidae</taxon>
        <taxon>Lulworthiales</taxon>
        <taxon>Lulworthiaceae</taxon>
        <taxon>Zalerion</taxon>
    </lineage>
</organism>
<sequence>MPKKQGTAKGPKANSKALKSKLEANLPPPRSFLPPNKTTTGPAVLLSQQRILDAFSSAYSVVLRSKLRDALLQEIKTALFNRDFSAAFGKEEYLGVYAARWSPTRALCYAQVLHGMRSWLREGLVVVSGGTEVPEGNSDTPLSDVDTTLAMDDKKHSLRILSIGGTPAELAAAASVLSETLPPLYGNMSLLDSGPWGPAIDKLKQHLTTAPELSPYASASAKTSNDAVISPERLTTNFVQKDVLDLLVDELGSLLQEPCLVTLFFTLNELYTSAGIGKSTAFLLRLSKVIQPNSLLLVVDSPGSYSETAVGKAKSSNDGEEVVKKKYPMHWLLEHTLFKSVEDASNRDMCKWERLESKDSVWFRLDGSLKYPMKLEDMRYQMHLYKALTREDDE</sequence>
<evidence type="ECO:0000313" key="2">
    <source>
        <dbReference type="EMBL" id="KAJ2903015.1"/>
    </source>
</evidence>
<dbReference type="Proteomes" id="UP001201980">
    <property type="component" value="Unassembled WGS sequence"/>
</dbReference>
<evidence type="ECO:0000256" key="1">
    <source>
        <dbReference type="SAM" id="MobiDB-lite"/>
    </source>
</evidence>
<feature type="region of interest" description="Disordered" evidence="1">
    <location>
        <begin position="1"/>
        <end position="39"/>
    </location>
</feature>
<evidence type="ECO:0008006" key="4">
    <source>
        <dbReference type="Google" id="ProtNLM"/>
    </source>
</evidence>
<reference evidence="2" key="1">
    <citation type="submission" date="2022-07" db="EMBL/GenBank/DDBJ databases">
        <title>Draft genome sequence of Zalerion maritima ATCC 34329, a (micro)plastics degrading marine fungus.</title>
        <authorList>
            <person name="Paco A."/>
            <person name="Goncalves M.F.M."/>
            <person name="Rocha-Santos T.A.P."/>
            <person name="Alves A."/>
        </authorList>
    </citation>
    <scope>NUCLEOTIDE SEQUENCE</scope>
    <source>
        <strain evidence="2">ATCC 34329</strain>
    </source>
</reference>